<dbReference type="EMBL" id="RDQH01000335">
    <property type="protein sequence ID" value="RXH88800.1"/>
    <property type="molecule type" value="Genomic_DNA"/>
</dbReference>
<reference evidence="1 2" key="1">
    <citation type="submission" date="2018-10" db="EMBL/GenBank/DDBJ databases">
        <title>A high-quality apple genome assembly.</title>
        <authorList>
            <person name="Hu J."/>
        </authorList>
    </citation>
    <scope>NUCLEOTIDE SEQUENCE [LARGE SCALE GENOMIC DNA]</scope>
    <source>
        <strain evidence="2">cv. HFTH1</strain>
        <tissue evidence="1">Young leaf</tissue>
    </source>
</reference>
<proteinExistence type="predicted"/>
<keyword evidence="2" id="KW-1185">Reference proteome</keyword>
<evidence type="ECO:0000313" key="2">
    <source>
        <dbReference type="Proteomes" id="UP000290289"/>
    </source>
</evidence>
<organism evidence="1 2">
    <name type="scientific">Malus domestica</name>
    <name type="common">Apple</name>
    <name type="synonym">Pyrus malus</name>
    <dbReference type="NCBI Taxonomy" id="3750"/>
    <lineage>
        <taxon>Eukaryota</taxon>
        <taxon>Viridiplantae</taxon>
        <taxon>Streptophyta</taxon>
        <taxon>Embryophyta</taxon>
        <taxon>Tracheophyta</taxon>
        <taxon>Spermatophyta</taxon>
        <taxon>Magnoliopsida</taxon>
        <taxon>eudicotyledons</taxon>
        <taxon>Gunneridae</taxon>
        <taxon>Pentapetalae</taxon>
        <taxon>rosids</taxon>
        <taxon>fabids</taxon>
        <taxon>Rosales</taxon>
        <taxon>Rosaceae</taxon>
        <taxon>Amygdaloideae</taxon>
        <taxon>Maleae</taxon>
        <taxon>Malus</taxon>
    </lineage>
</organism>
<dbReference type="Proteomes" id="UP000290289">
    <property type="component" value="Chromosome 9"/>
</dbReference>
<accession>A0A498IZT9</accession>
<evidence type="ECO:0000313" key="1">
    <source>
        <dbReference type="EMBL" id="RXH88800.1"/>
    </source>
</evidence>
<name>A0A498IZT9_MALDO</name>
<gene>
    <name evidence="1" type="ORF">DVH24_000399</name>
</gene>
<sequence>MGAASTPPESVKFHKDADENIGDVFSHISCAWALRYRPSWGGEFGDPSNLAMDVRDGESTAMGSSTTKLGDGISPETGRWYLPRQNLAGNLAMDVREGENTAMGSWNTKLGDGISPETGRRYLPRQNLAGSSLETMVSATSLATMVSATTKFSDGSSLETVVSATTKFGDGSSLETGRWYLPRQNLAMEALAGNGPVVFAPTKFGDGNSLETGRWYPPRQNLAMEARWKRAGGICHDKI</sequence>
<dbReference type="AlphaFoldDB" id="A0A498IZT9"/>
<protein>
    <submittedName>
        <fullName evidence="1">Uncharacterized protein</fullName>
    </submittedName>
</protein>
<comment type="caution">
    <text evidence="1">The sequence shown here is derived from an EMBL/GenBank/DDBJ whole genome shotgun (WGS) entry which is preliminary data.</text>
</comment>